<comment type="cofactor">
    <cofactor evidence="1 17">
        <name>FAD</name>
        <dbReference type="ChEBI" id="CHEBI:57692"/>
    </cofactor>
</comment>
<keyword evidence="13 18" id="KW-1015">Disulfide bond</keyword>
<evidence type="ECO:0000256" key="2">
    <source>
        <dbReference type="ARBA" id="ARBA00004367"/>
    </source>
</evidence>
<evidence type="ECO:0000256" key="6">
    <source>
        <dbReference type="ARBA" id="ARBA00022630"/>
    </source>
</evidence>
<evidence type="ECO:0000256" key="5">
    <source>
        <dbReference type="ARBA" id="ARBA00022448"/>
    </source>
</evidence>
<evidence type="ECO:0000256" key="17">
    <source>
        <dbReference type="PIRSR" id="PIRSR017205-2"/>
    </source>
</evidence>
<evidence type="ECO:0000256" key="8">
    <source>
        <dbReference type="ARBA" id="ARBA00022824"/>
    </source>
</evidence>
<accession>J6F598</accession>
<dbReference type="PANTHER" id="PTHR12613:SF0">
    <property type="entry name" value="ERO1-LIKE PROTEIN"/>
    <property type="match status" value="1"/>
</dbReference>
<keyword evidence="8" id="KW-0256">Endoplasmic reticulum</keyword>
<dbReference type="GO" id="GO:0071949">
    <property type="term" value="F:FAD binding"/>
    <property type="evidence" value="ECO:0007669"/>
    <property type="project" value="InterPro"/>
</dbReference>
<feature type="binding site" evidence="17">
    <location>
        <position position="177"/>
    </location>
    <ligand>
        <name>FAD</name>
        <dbReference type="ChEBI" id="CHEBI:57692"/>
    </ligand>
</feature>
<evidence type="ECO:0000256" key="18">
    <source>
        <dbReference type="PIRSR" id="PIRSR017205-3"/>
    </source>
</evidence>
<dbReference type="GeneID" id="25989822"/>
<sequence length="513" mass="56696">MRIAQLLTSLIGTNAILLDPSKPDSRKARNVLEGKAEGYCSPSGPIESTHCAYETVEAVNKKLFPPLHELVTTPFFKYYKVDLYRECPFWQENGFCMNRACGIEDTDESDIPEKWRAKALSAVQTGDMQGGVSGCYFRDDDFCFIEDDATNEGQYIDLSINPERFTGYAGDSSHNVWKAIYQENCFGLSEAGIKDTAQVSKFSPAPGFSALSEGLGTEMVTSTGDTCEEKKIYYRIISGLHASISIHICADYLDQSTGEWAPNLQCFVNRVATHPERLSNVYFNAVLMLRAVARVAPYLKAYDIDLSRPGIPCSAAQKASDAKTHKLFDQVLSIAEGADVAHGFDEGDFFTGPDAPVLKEQFKSHFRNVSRIMDCVGCDKCRLWGKLQVTGIGTALKILFALDDKDLDPKRNPDLLQRSEVVALFNTLHRISESLASVDDFRKEYAATQTQTPTEPKLIVRKTVKEPDGSTWTYEAVVGSVLAAIEAVRRGCKGCFSTVIRLAKGVVVPKTEL</sequence>
<name>J6F598_TRIAS</name>
<dbReference type="KEGG" id="tasa:A1Q1_06310"/>
<keyword evidence="14" id="KW-0325">Glycoprotein</keyword>
<feature type="active site" description="Nucleophile" evidence="16">
    <location>
        <position position="378"/>
    </location>
</feature>
<evidence type="ECO:0000256" key="13">
    <source>
        <dbReference type="ARBA" id="ARBA00023157"/>
    </source>
</evidence>
<dbReference type="AlphaFoldDB" id="J6F598"/>
<feature type="disulfide bond" description="Redox-active" evidence="18">
    <location>
        <begin position="96"/>
        <end position="101"/>
    </location>
</feature>
<proteinExistence type="inferred from homology"/>
<evidence type="ECO:0000256" key="14">
    <source>
        <dbReference type="ARBA" id="ARBA00023180"/>
    </source>
</evidence>
<feature type="active site" evidence="16">
    <location>
        <position position="381"/>
    </location>
</feature>
<comment type="similarity">
    <text evidence="3">Belongs to the EROs family.</text>
</comment>
<feature type="binding site" evidence="17">
    <location>
        <position position="241"/>
    </location>
    <ligand>
        <name>FAD</name>
        <dbReference type="ChEBI" id="CHEBI:57692"/>
    </ligand>
</feature>
<keyword evidence="12" id="KW-0472">Membrane</keyword>
<dbReference type="GO" id="GO:0016972">
    <property type="term" value="F:thiol oxidase activity"/>
    <property type="evidence" value="ECO:0007669"/>
    <property type="project" value="InterPro"/>
</dbReference>
<dbReference type="PANTHER" id="PTHR12613">
    <property type="entry name" value="ERO1-RELATED"/>
    <property type="match status" value="1"/>
</dbReference>
<keyword evidence="15" id="KW-0676">Redox-active center</keyword>
<dbReference type="EMBL" id="ALBS01000032">
    <property type="protein sequence ID" value="EJT52204.1"/>
    <property type="molecule type" value="Genomic_DNA"/>
</dbReference>
<evidence type="ECO:0000256" key="15">
    <source>
        <dbReference type="ARBA" id="ARBA00023284"/>
    </source>
</evidence>
<dbReference type="SUPFAM" id="SSF110019">
    <property type="entry name" value="ERO1-like"/>
    <property type="match status" value="1"/>
</dbReference>
<organism evidence="19 20">
    <name type="scientific">Trichosporon asahii var. asahii (strain ATCC 90039 / CBS 2479 / JCM 2466 / KCTC 7840 / NBRC 103889/ NCYC 2677 / UAMH 7654)</name>
    <name type="common">Yeast</name>
    <dbReference type="NCBI Taxonomy" id="1186058"/>
    <lineage>
        <taxon>Eukaryota</taxon>
        <taxon>Fungi</taxon>
        <taxon>Dikarya</taxon>
        <taxon>Basidiomycota</taxon>
        <taxon>Agaricomycotina</taxon>
        <taxon>Tremellomycetes</taxon>
        <taxon>Trichosporonales</taxon>
        <taxon>Trichosporonaceae</taxon>
        <taxon>Trichosporon</taxon>
    </lineage>
</organism>
<feature type="binding site" evidence="17">
    <location>
        <position position="238"/>
    </location>
    <ligand>
        <name>FAD</name>
        <dbReference type="ChEBI" id="CHEBI:57692"/>
    </ligand>
</feature>
<keyword evidence="11" id="KW-0560">Oxidoreductase</keyword>
<comment type="caution">
    <text evidence="19">The sequence shown here is derived from an EMBL/GenBank/DDBJ whole genome shotgun (WGS) entry which is preliminary data.</text>
</comment>
<feature type="binding site" evidence="17">
    <location>
        <position position="164"/>
    </location>
    <ligand>
        <name>FAD</name>
        <dbReference type="ChEBI" id="CHEBI:57692"/>
    </ligand>
</feature>
<reference evidence="19 20" key="1">
    <citation type="journal article" date="2012" name="Eukaryot. Cell">
        <title>Draft genome sequence of CBS 2479, the standard type strain of Trichosporon asahii.</title>
        <authorList>
            <person name="Yang R.Y."/>
            <person name="Li H.T."/>
            <person name="Zhu H."/>
            <person name="Zhou G.P."/>
            <person name="Wang M."/>
            <person name="Wang L."/>
        </authorList>
    </citation>
    <scope>NUCLEOTIDE SEQUENCE [LARGE SCALE GENOMIC DNA]</scope>
    <source>
        <strain evidence="20">ATCC 90039 / CBS 2479 / JCM 2466 / KCTC 7840 / NCYC 2677 / UAMH 7654</strain>
    </source>
</reference>
<dbReference type="GO" id="GO:0034975">
    <property type="term" value="P:protein folding in endoplasmic reticulum"/>
    <property type="evidence" value="ECO:0007669"/>
    <property type="project" value="InterPro"/>
</dbReference>
<dbReference type="InterPro" id="IPR007266">
    <property type="entry name" value="Ero1"/>
</dbReference>
<evidence type="ECO:0000256" key="3">
    <source>
        <dbReference type="ARBA" id="ARBA00008277"/>
    </source>
</evidence>
<evidence type="ECO:0000256" key="10">
    <source>
        <dbReference type="ARBA" id="ARBA00022982"/>
    </source>
</evidence>
<evidence type="ECO:0000256" key="11">
    <source>
        <dbReference type="ARBA" id="ARBA00023002"/>
    </source>
</evidence>
<dbReference type="OrthoDB" id="269384at2759"/>
<evidence type="ECO:0000256" key="4">
    <source>
        <dbReference type="ARBA" id="ARBA00011802"/>
    </source>
</evidence>
<keyword evidence="6" id="KW-0285">Flavoprotein</keyword>
<feature type="disulfide bond" description="Redox-active" evidence="18">
    <location>
        <begin position="378"/>
        <end position="381"/>
    </location>
</feature>
<evidence type="ECO:0000313" key="20">
    <source>
        <dbReference type="Proteomes" id="UP000002748"/>
    </source>
</evidence>
<feature type="disulfide bond" evidence="18">
    <location>
        <begin position="135"/>
        <end position="143"/>
    </location>
</feature>
<evidence type="ECO:0000256" key="9">
    <source>
        <dbReference type="ARBA" id="ARBA00022827"/>
    </source>
</evidence>
<keyword evidence="5" id="KW-0813">Transport</keyword>
<dbReference type="RefSeq" id="XP_014183389.1">
    <property type="nucleotide sequence ID" value="XM_014327914.1"/>
</dbReference>
<dbReference type="VEuPathDB" id="FungiDB:A1Q1_06310"/>
<feature type="binding site" evidence="17">
    <location>
        <position position="166"/>
    </location>
    <ligand>
        <name>FAD</name>
        <dbReference type="ChEBI" id="CHEBI:57692"/>
    </ligand>
</feature>
<dbReference type="GO" id="GO:0005789">
    <property type="term" value="C:endoplasmic reticulum membrane"/>
    <property type="evidence" value="ECO:0007669"/>
    <property type="project" value="UniProtKB-SubCell"/>
</dbReference>
<keyword evidence="7" id="KW-0732">Signal</keyword>
<evidence type="ECO:0000256" key="12">
    <source>
        <dbReference type="ARBA" id="ARBA00023136"/>
    </source>
</evidence>
<feature type="binding site" evidence="17">
    <location>
        <position position="270"/>
    </location>
    <ligand>
        <name>FAD</name>
        <dbReference type="ChEBI" id="CHEBI:57692"/>
    </ligand>
</feature>
<dbReference type="Pfam" id="PF04137">
    <property type="entry name" value="ERO1"/>
    <property type="match status" value="1"/>
</dbReference>
<comment type="subcellular location">
    <subcellularLocation>
        <location evidence="2">Endoplasmic reticulum membrane</location>
        <topology evidence="2">Peripheral membrane protein</topology>
        <orientation evidence="2">Lumenal side</orientation>
    </subcellularLocation>
</comment>
<gene>
    <name evidence="19" type="ORF">A1Q1_06310</name>
</gene>
<evidence type="ECO:0000256" key="16">
    <source>
        <dbReference type="PIRSR" id="PIRSR017205-1"/>
    </source>
</evidence>
<dbReference type="PIRSF" id="PIRSF017205">
    <property type="entry name" value="ERO1"/>
    <property type="match status" value="1"/>
</dbReference>
<comment type="subunit">
    <text evidence="4">May function both as a monomer and a homodimer.</text>
</comment>
<dbReference type="GO" id="GO:0015035">
    <property type="term" value="F:protein-disulfide reductase activity"/>
    <property type="evidence" value="ECO:0007669"/>
    <property type="project" value="InterPro"/>
</dbReference>
<evidence type="ECO:0000313" key="19">
    <source>
        <dbReference type="EMBL" id="EJT52204.1"/>
    </source>
</evidence>
<protein>
    <submittedName>
        <fullName evidence="19">Endoplasmic oxidoreductin 1</fullName>
    </submittedName>
</protein>
<keyword evidence="9 17" id="KW-0274">FAD</keyword>
<dbReference type="HOGENOM" id="CLU_023061_1_1_1"/>
<evidence type="ECO:0000256" key="7">
    <source>
        <dbReference type="ARBA" id="ARBA00022729"/>
    </source>
</evidence>
<evidence type="ECO:0000256" key="1">
    <source>
        <dbReference type="ARBA" id="ARBA00001974"/>
    </source>
</evidence>
<dbReference type="Proteomes" id="UP000002748">
    <property type="component" value="Unassembled WGS sequence"/>
</dbReference>
<keyword evidence="10" id="KW-0249">Electron transport</keyword>
<dbReference type="InterPro" id="IPR037192">
    <property type="entry name" value="ERO1-like_sf"/>
</dbReference>